<sequence>MAPTSSGVTIPLSTASSPTSRSQVRLHLSLHSWLLAKATIHRSLKGSTSGGQRLSGSMVSREEWNLVWRRWSMRGERHAQRTGPAFYFRQSLSVTSESPLRDFFRLSDHLPNPLI</sequence>
<organism evidence="2 3">
    <name type="scientific">Hibiscus sabdariffa</name>
    <name type="common">roselle</name>
    <dbReference type="NCBI Taxonomy" id="183260"/>
    <lineage>
        <taxon>Eukaryota</taxon>
        <taxon>Viridiplantae</taxon>
        <taxon>Streptophyta</taxon>
        <taxon>Embryophyta</taxon>
        <taxon>Tracheophyta</taxon>
        <taxon>Spermatophyta</taxon>
        <taxon>Magnoliopsida</taxon>
        <taxon>eudicotyledons</taxon>
        <taxon>Gunneridae</taxon>
        <taxon>Pentapetalae</taxon>
        <taxon>rosids</taxon>
        <taxon>malvids</taxon>
        <taxon>Malvales</taxon>
        <taxon>Malvaceae</taxon>
        <taxon>Malvoideae</taxon>
        <taxon>Hibiscus</taxon>
    </lineage>
</organism>
<keyword evidence="3" id="KW-1185">Reference proteome</keyword>
<evidence type="ECO:0000256" key="1">
    <source>
        <dbReference type="SAM" id="MobiDB-lite"/>
    </source>
</evidence>
<evidence type="ECO:0000313" key="2">
    <source>
        <dbReference type="EMBL" id="KAK8476157.1"/>
    </source>
</evidence>
<gene>
    <name evidence="2" type="ORF">V6N12_032614</name>
</gene>
<accession>A0ABR1Z8B1</accession>
<dbReference type="EMBL" id="JBBPBM010002593">
    <property type="protein sequence ID" value="KAK8476157.1"/>
    <property type="molecule type" value="Genomic_DNA"/>
</dbReference>
<comment type="caution">
    <text evidence="2">The sequence shown here is derived from an EMBL/GenBank/DDBJ whole genome shotgun (WGS) entry which is preliminary data.</text>
</comment>
<feature type="region of interest" description="Disordered" evidence="1">
    <location>
        <begin position="1"/>
        <end position="21"/>
    </location>
</feature>
<proteinExistence type="predicted"/>
<evidence type="ECO:0000313" key="3">
    <source>
        <dbReference type="Proteomes" id="UP001472677"/>
    </source>
</evidence>
<dbReference type="Proteomes" id="UP001472677">
    <property type="component" value="Unassembled WGS sequence"/>
</dbReference>
<name>A0ABR1Z8B1_9ROSI</name>
<reference evidence="2 3" key="1">
    <citation type="journal article" date="2024" name="G3 (Bethesda)">
        <title>Genome assembly of Hibiscus sabdariffa L. provides insights into metabolisms of medicinal natural products.</title>
        <authorList>
            <person name="Kim T."/>
        </authorList>
    </citation>
    <scope>NUCLEOTIDE SEQUENCE [LARGE SCALE GENOMIC DNA]</scope>
    <source>
        <strain evidence="2">TK-2024</strain>
        <tissue evidence="2">Old leaves</tissue>
    </source>
</reference>
<protein>
    <submittedName>
        <fullName evidence="2">Uncharacterized protein</fullName>
    </submittedName>
</protein>